<reference evidence="1 2" key="1">
    <citation type="submission" date="2017-11" db="EMBL/GenBank/DDBJ databases">
        <title>Complete genome of a free-living desiccation-tolerant cyanobacterium and its photosynthetic adaptation to extreme terrestrial habitat.</title>
        <authorList>
            <person name="Shang J."/>
        </authorList>
    </citation>
    <scope>NUCLEOTIDE SEQUENCE [LARGE SCALE GENOMIC DNA]</scope>
    <source>
        <strain evidence="1 2">CCNUN1</strain>
    </source>
</reference>
<dbReference type="AlphaFoldDB" id="A0A2K8SI11"/>
<protein>
    <submittedName>
        <fullName evidence="1">Uncharacterized protein</fullName>
    </submittedName>
</protein>
<gene>
    <name evidence="1" type="ORF">COO91_00318</name>
</gene>
<dbReference type="KEGG" id="nfl:COO91_00318"/>
<evidence type="ECO:0000313" key="2">
    <source>
        <dbReference type="Proteomes" id="UP000232003"/>
    </source>
</evidence>
<dbReference type="Proteomes" id="UP000232003">
    <property type="component" value="Chromosome"/>
</dbReference>
<accession>A0A2K8SI11</accession>
<evidence type="ECO:0000313" key="1">
    <source>
        <dbReference type="EMBL" id="AUB34495.1"/>
    </source>
</evidence>
<organism evidence="1 2">
    <name type="scientific">Nostoc flagelliforme CCNUN1</name>
    <dbReference type="NCBI Taxonomy" id="2038116"/>
    <lineage>
        <taxon>Bacteria</taxon>
        <taxon>Bacillati</taxon>
        <taxon>Cyanobacteriota</taxon>
        <taxon>Cyanophyceae</taxon>
        <taxon>Nostocales</taxon>
        <taxon>Nostocaceae</taxon>
        <taxon>Nostoc</taxon>
    </lineage>
</organism>
<dbReference type="EMBL" id="CP024785">
    <property type="protein sequence ID" value="AUB34495.1"/>
    <property type="molecule type" value="Genomic_DNA"/>
</dbReference>
<sequence>MEQETIQPISENLWWVIPGKLAGVRKPMAEELTELRATGVGAIASVMDGKS</sequence>
<keyword evidence="2" id="KW-1185">Reference proteome</keyword>
<proteinExistence type="predicted"/>
<dbReference type="RefSeq" id="WP_225912378.1">
    <property type="nucleotide sequence ID" value="NZ_CAWNNC010000001.1"/>
</dbReference>
<name>A0A2K8SI11_9NOSO</name>